<sequence length="205" mass="23277">MYFTGQLYRFDEFRTSRPSGHPPVPSFVQVLELLERIRRESSSVEEKEILLAVMDALAFIEVSGQKRGLEEYPRYWETDTLPPVIAAFKTDSEAETWLDEQLVPPYGARVLIGNQYHSVKRSRERREPGFLPIPTLEEFIGSHLEEGLPPAVAAFDTQADAESWLANTPPSTRHAFITIGGKPHLAVCQENVNHRALYPLMQAEQ</sequence>
<evidence type="ECO:0000313" key="2">
    <source>
        <dbReference type="Proteomes" id="UP000028547"/>
    </source>
</evidence>
<accession>A0A084SF09</accession>
<proteinExistence type="predicted"/>
<evidence type="ECO:0000313" key="1">
    <source>
        <dbReference type="EMBL" id="KFA87044.1"/>
    </source>
</evidence>
<dbReference type="Proteomes" id="UP000028547">
    <property type="component" value="Unassembled WGS sequence"/>
</dbReference>
<comment type="caution">
    <text evidence="1">The sequence shown here is derived from an EMBL/GenBank/DDBJ whole genome shotgun (WGS) entry which is preliminary data.</text>
</comment>
<dbReference type="AlphaFoldDB" id="A0A084SF09"/>
<protein>
    <submittedName>
        <fullName evidence="1">Uncharacterized protein</fullName>
    </submittedName>
</protein>
<reference evidence="1 2" key="1">
    <citation type="submission" date="2014-07" db="EMBL/GenBank/DDBJ databases">
        <title>Draft Genome Sequence of Gephyronic Acid Producer, Cystobacter violaceus Strain Cb vi76.</title>
        <authorList>
            <person name="Stevens D.C."/>
            <person name="Young J."/>
            <person name="Carmichael R."/>
            <person name="Tan J."/>
            <person name="Taylor R.E."/>
        </authorList>
    </citation>
    <scope>NUCLEOTIDE SEQUENCE [LARGE SCALE GENOMIC DNA]</scope>
    <source>
        <strain evidence="1 2">Cb vi76</strain>
    </source>
</reference>
<name>A0A084SF09_9BACT</name>
<dbReference type="EMBL" id="JPMI01000394">
    <property type="protein sequence ID" value="KFA87044.1"/>
    <property type="molecule type" value="Genomic_DNA"/>
</dbReference>
<organism evidence="1 2">
    <name type="scientific">Archangium violaceum Cb vi76</name>
    <dbReference type="NCBI Taxonomy" id="1406225"/>
    <lineage>
        <taxon>Bacteria</taxon>
        <taxon>Pseudomonadati</taxon>
        <taxon>Myxococcota</taxon>
        <taxon>Myxococcia</taxon>
        <taxon>Myxococcales</taxon>
        <taxon>Cystobacterineae</taxon>
        <taxon>Archangiaceae</taxon>
        <taxon>Archangium</taxon>
    </lineage>
</organism>
<gene>
    <name evidence="1" type="ORF">Q664_50095</name>
</gene>